<evidence type="ECO:0000256" key="1">
    <source>
        <dbReference type="SAM" id="MobiDB-lite"/>
    </source>
</evidence>
<feature type="region of interest" description="Disordered" evidence="1">
    <location>
        <begin position="432"/>
        <end position="508"/>
    </location>
</feature>
<dbReference type="GeneID" id="7446894"/>
<dbReference type="AlphaFoldDB" id="B8C9R2"/>
<feature type="compositionally biased region" description="Polar residues" evidence="1">
    <location>
        <begin position="443"/>
        <end position="478"/>
    </location>
</feature>
<dbReference type="EMBL" id="CM000646">
    <property type="protein sequence ID" value="EED89903.1"/>
    <property type="molecule type" value="Genomic_DNA"/>
</dbReference>
<dbReference type="KEGG" id="tps:THAPSDRAFT_8523"/>
<keyword evidence="3" id="KW-1185">Reference proteome</keyword>
<evidence type="ECO:0000313" key="2">
    <source>
        <dbReference type="EMBL" id="EED89903.1"/>
    </source>
</evidence>
<feature type="region of interest" description="Disordered" evidence="1">
    <location>
        <begin position="200"/>
        <end position="225"/>
    </location>
</feature>
<dbReference type="PaxDb" id="35128-Thaps8523"/>
<dbReference type="RefSeq" id="XP_002292707.1">
    <property type="nucleotide sequence ID" value="XM_002292671.1"/>
</dbReference>
<proteinExistence type="predicted"/>
<feature type="compositionally biased region" description="Acidic residues" evidence="1">
    <location>
        <begin position="499"/>
        <end position="508"/>
    </location>
</feature>
<name>B8C9R2_THAPS</name>
<gene>
    <name evidence="2" type="ORF">THAPSDRAFT_8523</name>
</gene>
<dbReference type="InParanoid" id="B8C9R2"/>
<reference evidence="2 3" key="1">
    <citation type="journal article" date="2004" name="Science">
        <title>The genome of the diatom Thalassiosira pseudonana: ecology, evolution, and metabolism.</title>
        <authorList>
            <person name="Armbrust E.V."/>
            <person name="Berges J.A."/>
            <person name="Bowler C."/>
            <person name="Green B.R."/>
            <person name="Martinez D."/>
            <person name="Putnam N.H."/>
            <person name="Zhou S."/>
            <person name="Allen A.E."/>
            <person name="Apt K.E."/>
            <person name="Bechner M."/>
            <person name="Brzezinski M.A."/>
            <person name="Chaal B.K."/>
            <person name="Chiovitti A."/>
            <person name="Davis A.K."/>
            <person name="Demarest M.S."/>
            <person name="Detter J.C."/>
            <person name="Glavina T."/>
            <person name="Goodstein D."/>
            <person name="Hadi M.Z."/>
            <person name="Hellsten U."/>
            <person name="Hildebrand M."/>
            <person name="Jenkins B.D."/>
            <person name="Jurka J."/>
            <person name="Kapitonov V.V."/>
            <person name="Kroger N."/>
            <person name="Lau W.W."/>
            <person name="Lane T.W."/>
            <person name="Larimer F.W."/>
            <person name="Lippmeier J.C."/>
            <person name="Lucas S."/>
            <person name="Medina M."/>
            <person name="Montsant A."/>
            <person name="Obornik M."/>
            <person name="Parker M.S."/>
            <person name="Palenik B."/>
            <person name="Pazour G.J."/>
            <person name="Richardson P.M."/>
            <person name="Rynearson T.A."/>
            <person name="Saito M.A."/>
            <person name="Schwartz D.C."/>
            <person name="Thamatrakoln K."/>
            <person name="Valentin K."/>
            <person name="Vardi A."/>
            <person name="Wilkerson F.P."/>
            <person name="Rokhsar D.S."/>
        </authorList>
    </citation>
    <scope>NUCLEOTIDE SEQUENCE [LARGE SCALE GENOMIC DNA]</scope>
    <source>
        <strain evidence="2 3">CCMP1335</strain>
    </source>
</reference>
<evidence type="ECO:0000313" key="3">
    <source>
        <dbReference type="Proteomes" id="UP000001449"/>
    </source>
</evidence>
<accession>B8C9R2</accession>
<feature type="compositionally biased region" description="Basic and acidic residues" evidence="1">
    <location>
        <begin position="432"/>
        <end position="442"/>
    </location>
</feature>
<reference evidence="2 3" key="2">
    <citation type="journal article" date="2008" name="Nature">
        <title>The Phaeodactylum genome reveals the evolutionary history of diatom genomes.</title>
        <authorList>
            <person name="Bowler C."/>
            <person name="Allen A.E."/>
            <person name="Badger J.H."/>
            <person name="Grimwood J."/>
            <person name="Jabbari K."/>
            <person name="Kuo A."/>
            <person name="Maheswari U."/>
            <person name="Martens C."/>
            <person name="Maumus F."/>
            <person name="Otillar R.P."/>
            <person name="Rayko E."/>
            <person name="Salamov A."/>
            <person name="Vandepoele K."/>
            <person name="Beszteri B."/>
            <person name="Gruber A."/>
            <person name="Heijde M."/>
            <person name="Katinka M."/>
            <person name="Mock T."/>
            <person name="Valentin K."/>
            <person name="Verret F."/>
            <person name="Berges J.A."/>
            <person name="Brownlee C."/>
            <person name="Cadoret J.P."/>
            <person name="Chiovitti A."/>
            <person name="Choi C.J."/>
            <person name="Coesel S."/>
            <person name="De Martino A."/>
            <person name="Detter J.C."/>
            <person name="Durkin C."/>
            <person name="Falciatore A."/>
            <person name="Fournet J."/>
            <person name="Haruta M."/>
            <person name="Huysman M.J."/>
            <person name="Jenkins B.D."/>
            <person name="Jiroutova K."/>
            <person name="Jorgensen R.E."/>
            <person name="Joubert Y."/>
            <person name="Kaplan A."/>
            <person name="Kroger N."/>
            <person name="Kroth P.G."/>
            <person name="La Roche J."/>
            <person name="Lindquist E."/>
            <person name="Lommer M."/>
            <person name="Martin-Jezequel V."/>
            <person name="Lopez P.J."/>
            <person name="Lucas S."/>
            <person name="Mangogna M."/>
            <person name="McGinnis K."/>
            <person name="Medlin L.K."/>
            <person name="Montsant A."/>
            <person name="Oudot-Le Secq M.P."/>
            <person name="Napoli C."/>
            <person name="Obornik M."/>
            <person name="Parker M.S."/>
            <person name="Petit J.L."/>
            <person name="Porcel B.M."/>
            <person name="Poulsen N."/>
            <person name="Robison M."/>
            <person name="Rychlewski L."/>
            <person name="Rynearson T.A."/>
            <person name="Schmutz J."/>
            <person name="Shapiro H."/>
            <person name="Siaut M."/>
            <person name="Stanley M."/>
            <person name="Sussman M.R."/>
            <person name="Taylor A.R."/>
            <person name="Vardi A."/>
            <person name="von Dassow P."/>
            <person name="Vyverman W."/>
            <person name="Willis A."/>
            <person name="Wyrwicz L.S."/>
            <person name="Rokhsar D.S."/>
            <person name="Weissenbach J."/>
            <person name="Armbrust E.V."/>
            <person name="Green B.R."/>
            <person name="Van de Peer Y."/>
            <person name="Grigoriev I.V."/>
        </authorList>
    </citation>
    <scope>NUCLEOTIDE SEQUENCE [LARGE SCALE GENOMIC DNA]</scope>
    <source>
        <strain evidence="2 3">CCMP1335</strain>
    </source>
</reference>
<feature type="compositionally biased region" description="Basic and acidic residues" evidence="1">
    <location>
        <begin position="206"/>
        <end position="225"/>
    </location>
</feature>
<feature type="non-terminal residue" evidence="2">
    <location>
        <position position="1"/>
    </location>
</feature>
<feature type="compositionally biased region" description="Acidic residues" evidence="1">
    <location>
        <begin position="479"/>
        <end position="488"/>
    </location>
</feature>
<protein>
    <submittedName>
        <fullName evidence="2">Uncharacterized protein</fullName>
    </submittedName>
</protein>
<dbReference type="Proteomes" id="UP000001449">
    <property type="component" value="Chromosome 10"/>
</dbReference>
<sequence>FSLRRGSSAWRPSNSAILWTETREDSISEATEEEDELSDAGDSGETGLTALIPLAGVGATGGGGLVVVLVKEHDGEGVGDGIECGCHGRLFVVMDFGLRLTSLQKSETVDLTVWVTRDNLVFRDRTVNQEREILPCTAPNGSEAQMCPWPMASRLGGVTKSTIHVHDQRHRHLIIEDPLTMFSESFDPFGFEHPLYYGNPQSTPYEKQKRRESAHRQRTYEAERRRKLEAERRRRVTDKLFMDEYRREFEWQQHEVLLLDDTLGGNSNNNGTTPKLRRHTSVDVLVDHDCELLDNTNHSLNEDSLTQLSASTYPPRTIVLRKTDSRLHTIVTTTTENNNDYAHRGRSDTDLSTILTDYEHGTPVKEGKLSEDEDNTDCCSGRRRSDSDVSSIVTEYDSPENEASNECPKESLDCCPMRRAVTDSSSIITEYHPRCSDAKENRGSLNSKNRTLPSSPNNRCNSKSDLNCQSRPPSTNQEPNDECQDEESVSPPPHISAMENDESDDEDEDLWSLYSIWKKSASFMSPLSQS</sequence>
<feature type="compositionally biased region" description="Acidic residues" evidence="1">
    <location>
        <begin position="30"/>
        <end position="39"/>
    </location>
</feature>
<feature type="region of interest" description="Disordered" evidence="1">
    <location>
        <begin position="21"/>
        <end position="43"/>
    </location>
</feature>
<organism evidence="2 3">
    <name type="scientific">Thalassiosira pseudonana</name>
    <name type="common">Marine diatom</name>
    <name type="synonym">Cyclotella nana</name>
    <dbReference type="NCBI Taxonomy" id="35128"/>
    <lineage>
        <taxon>Eukaryota</taxon>
        <taxon>Sar</taxon>
        <taxon>Stramenopiles</taxon>
        <taxon>Ochrophyta</taxon>
        <taxon>Bacillariophyta</taxon>
        <taxon>Coscinodiscophyceae</taxon>
        <taxon>Thalassiosirophycidae</taxon>
        <taxon>Thalassiosirales</taxon>
        <taxon>Thalassiosiraceae</taxon>
        <taxon>Thalassiosira</taxon>
    </lineage>
</organism>
<dbReference type="HOGENOM" id="CLU_514484_0_0_1"/>
<feature type="region of interest" description="Disordered" evidence="1">
    <location>
        <begin position="362"/>
        <end position="409"/>
    </location>
</feature>